<dbReference type="PANTHER" id="PTHR21621:SF0">
    <property type="entry name" value="BETA-CITRYLGLUTAMATE SYNTHASE B-RELATED"/>
    <property type="match status" value="1"/>
</dbReference>
<dbReference type="InterPro" id="IPR011761">
    <property type="entry name" value="ATP-grasp"/>
</dbReference>
<evidence type="ECO:0000256" key="1">
    <source>
        <dbReference type="ARBA" id="ARBA00023211"/>
    </source>
</evidence>
<accession>A0ABY6ABH6</accession>
<evidence type="ECO:0000313" key="5">
    <source>
        <dbReference type="Proteomes" id="UP001065322"/>
    </source>
</evidence>
<organism evidence="4 5">
    <name type="scientific">Thalassolituus hydrocarboniclasticus</name>
    <dbReference type="NCBI Taxonomy" id="2742796"/>
    <lineage>
        <taxon>Bacteria</taxon>
        <taxon>Pseudomonadati</taxon>
        <taxon>Pseudomonadota</taxon>
        <taxon>Gammaproteobacteria</taxon>
        <taxon>Oceanospirillales</taxon>
        <taxon>Oceanospirillaceae</taxon>
        <taxon>Thalassolituus</taxon>
    </lineage>
</organism>
<evidence type="ECO:0000256" key="2">
    <source>
        <dbReference type="PROSITE-ProRule" id="PRU00409"/>
    </source>
</evidence>
<keyword evidence="2" id="KW-0067">ATP-binding</keyword>
<evidence type="ECO:0000313" key="4">
    <source>
        <dbReference type="EMBL" id="UXD88386.1"/>
    </source>
</evidence>
<keyword evidence="2" id="KW-0547">Nucleotide-binding</keyword>
<dbReference type="EMBL" id="CP054475">
    <property type="protein sequence ID" value="UXD88386.1"/>
    <property type="molecule type" value="Genomic_DNA"/>
</dbReference>
<keyword evidence="1" id="KW-0464">Manganese</keyword>
<dbReference type="PANTHER" id="PTHR21621">
    <property type="entry name" value="RIBOSOMAL PROTEIN S6 MODIFICATION PROTEIN"/>
    <property type="match status" value="1"/>
</dbReference>
<keyword evidence="4" id="KW-0436">Ligase</keyword>
<reference evidence="5" key="1">
    <citation type="submission" date="2020-06" db="EMBL/GenBank/DDBJ databases">
        <title>Thalassolituus marinus alknpb1M-1, a hydrocarbon-degrading bacterium isolated from the deep-sea overlying water using an in-situ strategy from the South China Sea basin.</title>
        <authorList>
            <person name="Dong C."/>
            <person name="Chen Y."/>
            <person name="Shao Z."/>
        </authorList>
    </citation>
    <scope>NUCLEOTIDE SEQUENCE [LARGE SCALE GENOMIC DNA]</scope>
    <source>
        <strain evidence="5">alknpb1M-1</strain>
    </source>
</reference>
<dbReference type="Proteomes" id="UP001065322">
    <property type="component" value="Chromosome"/>
</dbReference>
<dbReference type="Gene3D" id="3.30.470.20">
    <property type="entry name" value="ATP-grasp fold, B domain"/>
    <property type="match status" value="1"/>
</dbReference>
<gene>
    <name evidence="4" type="ORF">HUF19_13535</name>
</gene>
<proteinExistence type="predicted"/>
<dbReference type="SUPFAM" id="SSF56059">
    <property type="entry name" value="Glutathione synthetase ATP-binding domain-like"/>
    <property type="match status" value="1"/>
</dbReference>
<dbReference type="Pfam" id="PF13549">
    <property type="entry name" value="ATP-grasp_5"/>
    <property type="match status" value="1"/>
</dbReference>
<dbReference type="RefSeq" id="WP_260997120.1">
    <property type="nucleotide sequence ID" value="NZ_CP054475.1"/>
</dbReference>
<evidence type="ECO:0000259" key="3">
    <source>
        <dbReference type="PROSITE" id="PS50975"/>
    </source>
</evidence>
<dbReference type="PROSITE" id="PS50975">
    <property type="entry name" value="ATP_GRASP"/>
    <property type="match status" value="1"/>
</dbReference>
<dbReference type="Gene3D" id="3.30.1490.20">
    <property type="entry name" value="ATP-grasp fold, A domain"/>
    <property type="match status" value="1"/>
</dbReference>
<dbReference type="InterPro" id="IPR013815">
    <property type="entry name" value="ATP_grasp_subdomain_1"/>
</dbReference>
<feature type="domain" description="ATP-grasp" evidence="3">
    <location>
        <begin position="216"/>
        <end position="467"/>
    </location>
</feature>
<sequence length="624" mass="67547">MNRVSSWEITSPLSLMTGYAFGSRHMTMRVSMRITALNPQQLNRVCHWLRESVGISPDIQQRQNNAEQSLDVFLNILYQFQQAQGFPLCESGIHQALPSGEVRLFIPVHRGAFALLANLFQCVVQIFNEVLQGKISAQMAGELKNISTAMQRFAPATGNIRSFMAAAFAEGIPLQRLPGMAILYGQGTRGRLLDSSLTDRTPGIACQQARNKPVASEILRVYGLPVQAHKVADNIPAALAAAETIGYPVVVKPVDLDRGEGVAADLRTPQQVKEACQTALSLSKHLMIEKHFYGRDYRITVLDGRVIWCVERVPGGVMGDGVSTITQLTDQLNRDPERSDNSYSPLKILQLDDEALTLLAQEGMTTESVPSAGQFIRLRRISNITRGGVPVAVTDQIHPDNRRLAERAAAVLRLDFAGVDLLIPDIRKSWRESGAAICEVNAQPTIGNYTAAHLYGEILRHMLQGNGRIPLILVGGKNSGEYARDIGRALAAAGYSSGVYDGQDITINGEHAEALAADVFTAGRLLVMDPSVGAVVLALTDASVAERGLPFQRYDVLVTDSAFAAENQALLDMILPACDGRIQSLNGHEDFHGLAAGVVVSEASAFHAEDVVALLQDCPGLDVS</sequence>
<protein>
    <submittedName>
        <fullName evidence="4">Acetate--CoA ligase family protein</fullName>
    </submittedName>
</protein>
<keyword evidence="5" id="KW-1185">Reference proteome</keyword>
<dbReference type="GO" id="GO:0016874">
    <property type="term" value="F:ligase activity"/>
    <property type="evidence" value="ECO:0007669"/>
    <property type="project" value="UniProtKB-KW"/>
</dbReference>
<name>A0ABY6ABH6_9GAMM</name>